<dbReference type="Pfam" id="PF00703">
    <property type="entry name" value="Glyco_hydro_2"/>
    <property type="match status" value="1"/>
</dbReference>
<gene>
    <name evidence="8" type="ORF">MPHL21000_11095</name>
</gene>
<dbReference type="Gene3D" id="2.60.120.260">
    <property type="entry name" value="Galactose-binding domain-like"/>
    <property type="match status" value="1"/>
</dbReference>
<comment type="caution">
    <text evidence="8">The sequence shown here is derived from an EMBL/GenBank/DDBJ whole genome shotgun (WGS) entry which is preliminary data.</text>
</comment>
<dbReference type="GO" id="GO:0005975">
    <property type="term" value="P:carbohydrate metabolic process"/>
    <property type="evidence" value="ECO:0007669"/>
    <property type="project" value="InterPro"/>
</dbReference>
<keyword evidence="3" id="KW-0326">Glycosidase</keyword>
<dbReference type="InterPro" id="IPR051913">
    <property type="entry name" value="GH2_Domain-Containing"/>
</dbReference>
<name>A0A5N5V6E4_MYCPH</name>
<evidence type="ECO:0000256" key="4">
    <source>
        <dbReference type="SAM" id="MobiDB-lite"/>
    </source>
</evidence>
<dbReference type="Gene3D" id="2.60.40.10">
    <property type="entry name" value="Immunoglobulins"/>
    <property type="match status" value="1"/>
</dbReference>
<feature type="region of interest" description="Disordered" evidence="4">
    <location>
        <begin position="486"/>
        <end position="508"/>
    </location>
</feature>
<evidence type="ECO:0000256" key="1">
    <source>
        <dbReference type="ARBA" id="ARBA00007401"/>
    </source>
</evidence>
<keyword evidence="9" id="KW-1185">Reference proteome</keyword>
<evidence type="ECO:0000313" key="9">
    <source>
        <dbReference type="Proteomes" id="UP000325690"/>
    </source>
</evidence>
<dbReference type="PANTHER" id="PTHR42732">
    <property type="entry name" value="BETA-GALACTOSIDASE"/>
    <property type="match status" value="1"/>
</dbReference>
<dbReference type="InterPro" id="IPR006102">
    <property type="entry name" value="Ig-like_GH2"/>
</dbReference>
<accession>A0A5N5V6E4</accession>
<dbReference type="SUPFAM" id="SSF51445">
    <property type="entry name" value="(Trans)glycosidases"/>
    <property type="match status" value="1"/>
</dbReference>
<evidence type="ECO:0000256" key="2">
    <source>
        <dbReference type="ARBA" id="ARBA00022801"/>
    </source>
</evidence>
<sequence>MVLFGTPAHAAESWQRQSPPLATPWTHLVSPNNALPEYPRPAMTRARWLNLNGVWAYTGRPADRALSTPPAADQYDERILVPYPTESALSGIKRHDDQMWYRKVFQLPGTWRGQRVLLHFGAVDQIATVWVNGRRVAHHEGGYTSFSADITDALRWSGPQEIVVRAEDRNEANPFPVGKQRTNPEGLFYTGASGIWQTVWMEPVRAAHIEKLDITSDLTGFTVTPRVTGTTTERAEVIVADPGGDTLVRASGKPGDPVRVNVPKPRLWTPDDPYLYDLTVRLISPSGKVVDEVGSYGGLRTISVLPDPQGRPRIALNNKITFLHGPLDQGYWPDGIYTAPTDDALRFDLERTKALGMNFVRKHAKVEPARWYHWTDKLGLLVWQDMPSLDVSLDIPVGPAPDPSPAAKANFERELVEMIDQLRSVTSIVGWVPFNEGWGEFDTARIAGVTKAADPTRMVNANSGVNCCKSRPDTRAGDIYDDHTYVGPGKPVLHDNPSTRHDERTRLGDHPIPLEHRVVVDGEYGGLGLVPHGNRWPGRPQAYEMAPDRARLTERYIEVSRDLEEAVRRGGLSAAIYTQTTDVENEVNGFMTYDRWLVKMSMRAVADRNRAVIAAGSIDDDRERR</sequence>
<evidence type="ECO:0000313" key="8">
    <source>
        <dbReference type="EMBL" id="KAB7756607.1"/>
    </source>
</evidence>
<dbReference type="SUPFAM" id="SSF49785">
    <property type="entry name" value="Galactose-binding domain-like"/>
    <property type="match status" value="1"/>
</dbReference>
<dbReference type="InterPro" id="IPR013783">
    <property type="entry name" value="Ig-like_fold"/>
</dbReference>
<dbReference type="Proteomes" id="UP000325690">
    <property type="component" value="Unassembled WGS sequence"/>
</dbReference>
<dbReference type="EMBL" id="ANBP01000012">
    <property type="protein sequence ID" value="KAB7756607.1"/>
    <property type="molecule type" value="Genomic_DNA"/>
</dbReference>
<dbReference type="GeneID" id="74301910"/>
<evidence type="ECO:0000256" key="3">
    <source>
        <dbReference type="ARBA" id="ARBA00023295"/>
    </source>
</evidence>
<reference evidence="8 9" key="1">
    <citation type="submission" date="2012-10" db="EMBL/GenBank/DDBJ databases">
        <title>The draft sequence of the Mycobacterium pheli genome.</title>
        <authorList>
            <person name="Pettersson B.M.F."/>
            <person name="Das S."/>
            <person name="Dasgupta S."/>
            <person name="Bhattacharya A."/>
            <person name="Kirsebom L.A."/>
        </authorList>
    </citation>
    <scope>NUCLEOTIDE SEQUENCE [LARGE SCALE GENOMIC DNA]</scope>
    <source>
        <strain evidence="8 9">CCUG 21000</strain>
    </source>
</reference>
<dbReference type="GO" id="GO:0004553">
    <property type="term" value="F:hydrolase activity, hydrolyzing O-glycosyl compounds"/>
    <property type="evidence" value="ECO:0007669"/>
    <property type="project" value="InterPro"/>
</dbReference>
<feature type="domain" description="Glycoside hydrolase family 2 immunoglobulin-like beta-sandwich" evidence="5">
    <location>
        <begin position="219"/>
        <end position="300"/>
    </location>
</feature>
<dbReference type="Pfam" id="PF02836">
    <property type="entry name" value="Glyco_hydro_2_C"/>
    <property type="match status" value="1"/>
</dbReference>
<dbReference type="Pfam" id="PF02837">
    <property type="entry name" value="Glyco_hydro_2_N"/>
    <property type="match status" value="1"/>
</dbReference>
<comment type="similarity">
    <text evidence="1">Belongs to the glycosyl hydrolase 2 family.</text>
</comment>
<dbReference type="InterPro" id="IPR017853">
    <property type="entry name" value="GH"/>
</dbReference>
<dbReference type="Gene3D" id="3.20.20.80">
    <property type="entry name" value="Glycosidases"/>
    <property type="match status" value="1"/>
</dbReference>
<feature type="domain" description="Glycosyl hydrolases family 2 sugar binding" evidence="7">
    <location>
        <begin position="63"/>
        <end position="164"/>
    </location>
</feature>
<evidence type="ECO:0000259" key="6">
    <source>
        <dbReference type="Pfam" id="PF02836"/>
    </source>
</evidence>
<dbReference type="InterPro" id="IPR008979">
    <property type="entry name" value="Galactose-bd-like_sf"/>
</dbReference>
<feature type="domain" description="Glycoside hydrolase family 2 catalytic" evidence="6">
    <location>
        <begin position="341"/>
        <end position="465"/>
    </location>
</feature>
<dbReference type="InterPro" id="IPR036156">
    <property type="entry name" value="Beta-gal/glucu_dom_sf"/>
</dbReference>
<organism evidence="8 9">
    <name type="scientific">Mycolicibacterium phlei DSM 43239 = CCUG 21000</name>
    <dbReference type="NCBI Taxonomy" id="1226750"/>
    <lineage>
        <taxon>Bacteria</taxon>
        <taxon>Bacillati</taxon>
        <taxon>Actinomycetota</taxon>
        <taxon>Actinomycetes</taxon>
        <taxon>Mycobacteriales</taxon>
        <taxon>Mycobacteriaceae</taxon>
        <taxon>Mycolicibacterium</taxon>
    </lineage>
</organism>
<dbReference type="AlphaFoldDB" id="A0A5N5V6E4"/>
<dbReference type="InterPro" id="IPR006104">
    <property type="entry name" value="Glyco_hydro_2_N"/>
</dbReference>
<dbReference type="InterPro" id="IPR006103">
    <property type="entry name" value="Glyco_hydro_2_cat"/>
</dbReference>
<keyword evidence="2 8" id="KW-0378">Hydrolase</keyword>
<dbReference type="RefSeq" id="WP_082804006.1">
    <property type="nucleotide sequence ID" value="NZ_ANBO01000023.1"/>
</dbReference>
<feature type="compositionally biased region" description="Basic and acidic residues" evidence="4">
    <location>
        <begin position="497"/>
        <end position="508"/>
    </location>
</feature>
<evidence type="ECO:0000259" key="5">
    <source>
        <dbReference type="Pfam" id="PF00703"/>
    </source>
</evidence>
<dbReference type="SUPFAM" id="SSF49303">
    <property type="entry name" value="beta-Galactosidase/glucuronidase domain"/>
    <property type="match status" value="1"/>
</dbReference>
<protein>
    <submittedName>
        <fullName evidence="8">Glycoside hydrolase</fullName>
    </submittedName>
</protein>
<dbReference type="PANTHER" id="PTHR42732:SF2">
    <property type="entry name" value="BETA-MANNOSIDASE"/>
    <property type="match status" value="1"/>
</dbReference>
<evidence type="ECO:0000259" key="7">
    <source>
        <dbReference type="Pfam" id="PF02837"/>
    </source>
</evidence>
<proteinExistence type="inferred from homology"/>